<name>A0A6P2MR16_BURL3</name>
<evidence type="ECO:0000313" key="1">
    <source>
        <dbReference type="EMBL" id="VWB88210.1"/>
    </source>
</evidence>
<proteinExistence type="predicted"/>
<organism evidence="1 2">
    <name type="scientific">Burkholderia lata (strain ATCC 17760 / DSM 23089 / LMG 22485 / NCIMB 9086 / R18194 / 383)</name>
    <dbReference type="NCBI Taxonomy" id="482957"/>
    <lineage>
        <taxon>Bacteria</taxon>
        <taxon>Pseudomonadati</taxon>
        <taxon>Pseudomonadota</taxon>
        <taxon>Betaproteobacteria</taxon>
        <taxon>Burkholderiales</taxon>
        <taxon>Burkholderiaceae</taxon>
        <taxon>Burkholderia</taxon>
        <taxon>Burkholderia cepacia complex</taxon>
    </lineage>
</organism>
<accession>A0A6P2MR16</accession>
<sequence>MAKSKRHSTSSRDAGGFVPIPWMVLDSPAYLQLSHPARSLLLEIARQFRGDDNGRMIVTLAHLKPRGWKSCDTIQRAKQELLDAGLIFETAKGQRPHKASWYALTWLSLDKLDGFDQGAAAGFVRSAYLKTQPLHRETE</sequence>
<evidence type="ECO:0000313" key="2">
    <source>
        <dbReference type="Proteomes" id="UP000494170"/>
    </source>
</evidence>
<protein>
    <recommendedName>
        <fullName evidence="3">Helix-turn-helix domain-containing protein</fullName>
    </recommendedName>
</protein>
<evidence type="ECO:0008006" key="3">
    <source>
        <dbReference type="Google" id="ProtNLM"/>
    </source>
</evidence>
<reference evidence="1 2" key="1">
    <citation type="submission" date="2019-09" db="EMBL/GenBank/DDBJ databases">
        <authorList>
            <person name="Depoorter E."/>
        </authorList>
    </citation>
    <scope>NUCLEOTIDE SEQUENCE [LARGE SCALE GENOMIC DNA]</scope>
    <source>
        <strain evidence="1">LMG 6863</strain>
    </source>
</reference>
<dbReference type="AlphaFoldDB" id="A0A6P2MR16"/>
<gene>
    <name evidence="1" type="ORF">BLA6863_04199</name>
</gene>
<dbReference type="Proteomes" id="UP000494170">
    <property type="component" value="Unassembled WGS sequence"/>
</dbReference>
<dbReference type="RefSeq" id="WP_236870685.1">
    <property type="nucleotide sequence ID" value="NZ_CABVPY010000027.1"/>
</dbReference>
<dbReference type="EMBL" id="CABVPY010000027">
    <property type="protein sequence ID" value="VWB88210.1"/>
    <property type="molecule type" value="Genomic_DNA"/>
</dbReference>